<dbReference type="CDD" id="cd09917">
    <property type="entry name" value="F-box_SF"/>
    <property type="match status" value="1"/>
</dbReference>
<keyword evidence="2" id="KW-1185">Reference proteome</keyword>
<name>A0A3N4IFH5_ASCIM</name>
<evidence type="ECO:0000313" key="2">
    <source>
        <dbReference type="Proteomes" id="UP000275078"/>
    </source>
</evidence>
<gene>
    <name evidence="1" type="ORF">BJ508DRAFT_324468</name>
</gene>
<proteinExistence type="predicted"/>
<accession>A0A3N4IFH5</accession>
<sequence length="411" mass="47020">MVSFVSLPVDIHYDIATHLSENSSNVFRLSQTCRALRTVYFEIIEHKAMQMYCNPNCSLEFLSDYDGSGADFLLKCSTWETVSRILQEVESRCKDNNLLAQQYQKVRLYMLRRSMHIKRITYIRKFAALIPCDVWQVYLLDWISHHWEWLESFEKEATQTSARIPIHHAILNAFLAVQGATLSEAPLQLNKEFLGPFSAYYLTKAIEGRKLKTVSLLIDLGADVNNPNTKEAMIESYQVRNIRFDRASLDREHPGGRAAIVRILDYVGSRRFEYDTYHEEHYKGEFDSDSDFFPEVRYDSVKGTAATWVRVVESAIKAGADLRPLTLASMEELDQAVANGTPVWGFNSEEHNPAKSLTRLVVAPRSKARDYFLRQVRPVLAQGGASESVLDYLYNARVHVARVMEEDGALV</sequence>
<evidence type="ECO:0008006" key="3">
    <source>
        <dbReference type="Google" id="ProtNLM"/>
    </source>
</evidence>
<protein>
    <recommendedName>
        <fullName evidence="3">F-box domain-containing protein</fullName>
    </recommendedName>
</protein>
<evidence type="ECO:0000313" key="1">
    <source>
        <dbReference type="EMBL" id="RPA83428.1"/>
    </source>
</evidence>
<dbReference type="Proteomes" id="UP000275078">
    <property type="component" value="Unassembled WGS sequence"/>
</dbReference>
<reference evidence="1 2" key="1">
    <citation type="journal article" date="2018" name="Nat. Ecol. Evol.">
        <title>Pezizomycetes genomes reveal the molecular basis of ectomycorrhizal truffle lifestyle.</title>
        <authorList>
            <person name="Murat C."/>
            <person name="Payen T."/>
            <person name="Noel B."/>
            <person name="Kuo A."/>
            <person name="Morin E."/>
            <person name="Chen J."/>
            <person name="Kohler A."/>
            <person name="Krizsan K."/>
            <person name="Balestrini R."/>
            <person name="Da Silva C."/>
            <person name="Montanini B."/>
            <person name="Hainaut M."/>
            <person name="Levati E."/>
            <person name="Barry K.W."/>
            <person name="Belfiori B."/>
            <person name="Cichocki N."/>
            <person name="Clum A."/>
            <person name="Dockter R.B."/>
            <person name="Fauchery L."/>
            <person name="Guy J."/>
            <person name="Iotti M."/>
            <person name="Le Tacon F."/>
            <person name="Lindquist E.A."/>
            <person name="Lipzen A."/>
            <person name="Malagnac F."/>
            <person name="Mello A."/>
            <person name="Molinier V."/>
            <person name="Miyauchi S."/>
            <person name="Poulain J."/>
            <person name="Riccioni C."/>
            <person name="Rubini A."/>
            <person name="Sitrit Y."/>
            <person name="Splivallo R."/>
            <person name="Traeger S."/>
            <person name="Wang M."/>
            <person name="Zifcakova L."/>
            <person name="Wipf D."/>
            <person name="Zambonelli A."/>
            <person name="Paolocci F."/>
            <person name="Nowrousian M."/>
            <person name="Ottonello S."/>
            <person name="Baldrian P."/>
            <person name="Spatafora J.W."/>
            <person name="Henrissat B."/>
            <person name="Nagy L.G."/>
            <person name="Aury J.M."/>
            <person name="Wincker P."/>
            <person name="Grigoriev I.V."/>
            <person name="Bonfante P."/>
            <person name="Martin F.M."/>
        </authorList>
    </citation>
    <scope>NUCLEOTIDE SEQUENCE [LARGE SCALE GENOMIC DNA]</scope>
    <source>
        <strain evidence="1 2">RN42</strain>
    </source>
</reference>
<dbReference type="AlphaFoldDB" id="A0A3N4IFH5"/>
<dbReference type="EMBL" id="ML119664">
    <property type="protein sequence ID" value="RPA83428.1"/>
    <property type="molecule type" value="Genomic_DNA"/>
</dbReference>
<organism evidence="1 2">
    <name type="scientific">Ascobolus immersus RN42</name>
    <dbReference type="NCBI Taxonomy" id="1160509"/>
    <lineage>
        <taxon>Eukaryota</taxon>
        <taxon>Fungi</taxon>
        <taxon>Dikarya</taxon>
        <taxon>Ascomycota</taxon>
        <taxon>Pezizomycotina</taxon>
        <taxon>Pezizomycetes</taxon>
        <taxon>Pezizales</taxon>
        <taxon>Ascobolaceae</taxon>
        <taxon>Ascobolus</taxon>
    </lineage>
</organism>